<reference evidence="3" key="1">
    <citation type="journal article" date="2013" name="Genome Announc.">
        <title>Draft genome sequence of the ascomycete Phaeoacremonium aleophilum strain UCR-PA7, a causal agent of the esca disease complex in grapevines.</title>
        <authorList>
            <person name="Blanco-Ulate B."/>
            <person name="Rolshausen P."/>
            <person name="Cantu D."/>
        </authorList>
    </citation>
    <scope>NUCLEOTIDE SEQUENCE [LARGE SCALE GENOMIC DNA]</scope>
    <source>
        <strain evidence="3">UCR-PA7</strain>
    </source>
</reference>
<gene>
    <name evidence="2" type="ORF">UCRPA7_180</name>
</gene>
<evidence type="ECO:0000313" key="3">
    <source>
        <dbReference type="Proteomes" id="UP000014074"/>
    </source>
</evidence>
<feature type="compositionally biased region" description="Low complexity" evidence="1">
    <location>
        <begin position="133"/>
        <end position="145"/>
    </location>
</feature>
<proteinExistence type="predicted"/>
<feature type="region of interest" description="Disordered" evidence="1">
    <location>
        <begin position="121"/>
        <end position="193"/>
    </location>
</feature>
<dbReference type="Proteomes" id="UP000014074">
    <property type="component" value="Unassembled WGS sequence"/>
</dbReference>
<dbReference type="RefSeq" id="XP_007910969.1">
    <property type="nucleotide sequence ID" value="XM_007912778.1"/>
</dbReference>
<dbReference type="GeneID" id="19321986"/>
<dbReference type="EMBL" id="KB932781">
    <property type="protein sequence ID" value="EOO04305.1"/>
    <property type="molecule type" value="Genomic_DNA"/>
</dbReference>
<keyword evidence="3" id="KW-1185">Reference proteome</keyword>
<evidence type="ECO:0008006" key="4">
    <source>
        <dbReference type="Google" id="ProtNLM"/>
    </source>
</evidence>
<feature type="compositionally biased region" description="Basic residues" evidence="1">
    <location>
        <begin position="146"/>
        <end position="156"/>
    </location>
</feature>
<dbReference type="OrthoDB" id="5239281at2759"/>
<accession>R8BY91</accession>
<name>R8BY91_PHAM7</name>
<dbReference type="HOGENOM" id="CLU_1409719_0_0_1"/>
<evidence type="ECO:0000256" key="1">
    <source>
        <dbReference type="SAM" id="MobiDB-lite"/>
    </source>
</evidence>
<dbReference type="eggNOG" id="ENOG502RES8">
    <property type="taxonomic scope" value="Eukaryota"/>
</dbReference>
<dbReference type="KEGG" id="tmn:UCRPA7_180"/>
<evidence type="ECO:0000313" key="2">
    <source>
        <dbReference type="EMBL" id="EOO04305.1"/>
    </source>
</evidence>
<sequence>MTKVSKTQKLLESTAYLVIKHGERDALSPPSDLTSSLRLAPYNGVKMAPRKTVFTDPGDAGAERAPTDTEMKFFKAMMENMNTKPDVNWENVAGAMGLKDAKCARERYRQMCVKLGWNKTAAAGPASGRKSNTATADLTTPTKTTRVTKRTGKVGSKKIPIRESHDEEDGDETLGDLEDSPVKCDDGSFENAV</sequence>
<organism evidence="2 3">
    <name type="scientific">Phaeoacremonium minimum (strain UCR-PA7)</name>
    <name type="common">Esca disease fungus</name>
    <name type="synonym">Togninia minima</name>
    <dbReference type="NCBI Taxonomy" id="1286976"/>
    <lineage>
        <taxon>Eukaryota</taxon>
        <taxon>Fungi</taxon>
        <taxon>Dikarya</taxon>
        <taxon>Ascomycota</taxon>
        <taxon>Pezizomycotina</taxon>
        <taxon>Sordariomycetes</taxon>
        <taxon>Sordariomycetidae</taxon>
        <taxon>Togniniales</taxon>
        <taxon>Togniniaceae</taxon>
        <taxon>Phaeoacremonium</taxon>
    </lineage>
</organism>
<feature type="compositionally biased region" description="Acidic residues" evidence="1">
    <location>
        <begin position="166"/>
        <end position="179"/>
    </location>
</feature>
<dbReference type="AlphaFoldDB" id="R8BY91"/>
<protein>
    <recommendedName>
        <fullName evidence="4">Myb-like domain-containing protein</fullName>
    </recommendedName>
</protein>